<organism evidence="1 2">
    <name type="scientific">Wickerhamomyces mucosus</name>
    <dbReference type="NCBI Taxonomy" id="1378264"/>
    <lineage>
        <taxon>Eukaryota</taxon>
        <taxon>Fungi</taxon>
        <taxon>Dikarya</taxon>
        <taxon>Ascomycota</taxon>
        <taxon>Saccharomycotina</taxon>
        <taxon>Saccharomycetes</taxon>
        <taxon>Phaffomycetales</taxon>
        <taxon>Wickerhamomycetaceae</taxon>
        <taxon>Wickerhamomyces</taxon>
    </lineage>
</organism>
<dbReference type="InterPro" id="IPR012340">
    <property type="entry name" value="NA-bd_OB-fold"/>
</dbReference>
<sequence length="120" mass="13878">MSNLIVDLEDINRYDSKNKVIKLRIIGTIIEFNPKDHYIEIQTITHFSSAPTQIKIELDDDIFPQLINPQFSYVGTNVDCYSLYLNGRITLISIDLFEEELNEELIRSMLSLSSIKDIPL</sequence>
<keyword evidence="2" id="KW-1185">Reference proteome</keyword>
<dbReference type="Gene3D" id="2.40.50.140">
    <property type="entry name" value="Nucleic acid-binding proteins"/>
    <property type="match status" value="1"/>
</dbReference>
<dbReference type="AlphaFoldDB" id="A0A9P8T403"/>
<name>A0A9P8T403_9ASCO</name>
<proteinExistence type="predicted"/>
<reference evidence="1" key="1">
    <citation type="journal article" date="2021" name="Open Biol.">
        <title>Shared evolutionary footprints suggest mitochondrial oxidative damage underlies multiple complex I losses in fungi.</title>
        <authorList>
            <person name="Schikora-Tamarit M.A."/>
            <person name="Marcet-Houben M."/>
            <person name="Nosek J."/>
            <person name="Gabaldon T."/>
        </authorList>
    </citation>
    <scope>NUCLEOTIDE SEQUENCE</scope>
    <source>
        <strain evidence="1">CBS6341</strain>
    </source>
</reference>
<accession>A0A9P8T403</accession>
<dbReference type="Proteomes" id="UP000769528">
    <property type="component" value="Unassembled WGS sequence"/>
</dbReference>
<reference evidence="1" key="2">
    <citation type="submission" date="2021-01" db="EMBL/GenBank/DDBJ databases">
        <authorList>
            <person name="Schikora-Tamarit M.A."/>
        </authorList>
    </citation>
    <scope>NUCLEOTIDE SEQUENCE</scope>
    <source>
        <strain evidence="1">CBS6341</strain>
    </source>
</reference>
<comment type="caution">
    <text evidence="1">The sequence shown here is derived from an EMBL/GenBank/DDBJ whole genome shotgun (WGS) entry which is preliminary data.</text>
</comment>
<evidence type="ECO:0000313" key="1">
    <source>
        <dbReference type="EMBL" id="KAH3664341.1"/>
    </source>
</evidence>
<gene>
    <name evidence="1" type="ORF">WICMUC_005726</name>
</gene>
<evidence type="ECO:0000313" key="2">
    <source>
        <dbReference type="Proteomes" id="UP000769528"/>
    </source>
</evidence>
<protein>
    <submittedName>
        <fullName evidence="1">Uncharacterized protein</fullName>
    </submittedName>
</protein>
<dbReference type="OrthoDB" id="10540597at2759"/>
<dbReference type="EMBL" id="JAEUBF010001473">
    <property type="protein sequence ID" value="KAH3664341.1"/>
    <property type="molecule type" value="Genomic_DNA"/>
</dbReference>